<feature type="region of interest" description="Disordered" evidence="1">
    <location>
        <begin position="227"/>
        <end position="251"/>
    </location>
</feature>
<feature type="compositionally biased region" description="Polar residues" evidence="1">
    <location>
        <begin position="494"/>
        <end position="508"/>
    </location>
</feature>
<dbReference type="Proteomes" id="UP000284657">
    <property type="component" value="Unassembled WGS sequence"/>
</dbReference>
<feature type="compositionally biased region" description="Polar residues" evidence="1">
    <location>
        <begin position="235"/>
        <end position="249"/>
    </location>
</feature>
<accession>A0A3F2RWK8</accession>
<feature type="compositionally biased region" description="Basic and acidic residues" evidence="1">
    <location>
        <begin position="807"/>
        <end position="821"/>
    </location>
</feature>
<feature type="compositionally biased region" description="Acidic residues" evidence="1">
    <location>
        <begin position="149"/>
        <end position="168"/>
    </location>
</feature>
<dbReference type="EMBL" id="MBDO02000068">
    <property type="protein sequence ID" value="RLN64665.1"/>
    <property type="molecule type" value="Genomic_DNA"/>
</dbReference>
<organism evidence="3 4">
    <name type="scientific">Phytophthora kernoviae</name>
    <dbReference type="NCBI Taxonomy" id="325452"/>
    <lineage>
        <taxon>Eukaryota</taxon>
        <taxon>Sar</taxon>
        <taxon>Stramenopiles</taxon>
        <taxon>Oomycota</taxon>
        <taxon>Peronosporomycetes</taxon>
        <taxon>Peronosporales</taxon>
        <taxon>Peronosporaceae</taxon>
        <taxon>Phytophthora</taxon>
    </lineage>
</organism>
<evidence type="ECO:0000313" key="2">
    <source>
        <dbReference type="EMBL" id="RLN44472.1"/>
    </source>
</evidence>
<feature type="compositionally biased region" description="Basic residues" evidence="1">
    <location>
        <begin position="884"/>
        <end position="900"/>
    </location>
</feature>
<dbReference type="Proteomes" id="UP000277300">
    <property type="component" value="Unassembled WGS sequence"/>
</dbReference>
<proteinExistence type="predicted"/>
<feature type="compositionally biased region" description="Basic and acidic residues" evidence="1">
    <location>
        <begin position="855"/>
        <end position="875"/>
    </location>
</feature>
<evidence type="ECO:0000313" key="3">
    <source>
        <dbReference type="EMBL" id="RLN64665.1"/>
    </source>
</evidence>
<name>A0A3F2RWK8_9STRA</name>
<feature type="compositionally biased region" description="Acidic residues" evidence="1">
    <location>
        <begin position="749"/>
        <end position="758"/>
    </location>
</feature>
<feature type="region of interest" description="Disordered" evidence="1">
    <location>
        <begin position="121"/>
        <end position="171"/>
    </location>
</feature>
<feature type="compositionally biased region" description="Polar residues" evidence="1">
    <location>
        <begin position="822"/>
        <end position="835"/>
    </location>
</feature>
<evidence type="ECO:0008006" key="6">
    <source>
        <dbReference type="Google" id="ProtNLM"/>
    </source>
</evidence>
<feature type="region of interest" description="Disordered" evidence="1">
    <location>
        <begin position="746"/>
        <end position="900"/>
    </location>
</feature>
<protein>
    <recommendedName>
        <fullName evidence="6">EF-hand domain-containing protein</fullName>
    </recommendedName>
</protein>
<evidence type="ECO:0000313" key="5">
    <source>
        <dbReference type="Proteomes" id="UP000284657"/>
    </source>
</evidence>
<dbReference type="AlphaFoldDB" id="A0A3F2RWK8"/>
<dbReference type="EMBL" id="MBAD02002791">
    <property type="protein sequence ID" value="RLN44472.1"/>
    <property type="molecule type" value="Genomic_DNA"/>
</dbReference>
<gene>
    <name evidence="2" type="ORF">BBJ29_007603</name>
    <name evidence="3" type="ORF">BBP00_00003309</name>
</gene>
<feature type="compositionally biased region" description="Acidic residues" evidence="1">
    <location>
        <begin position="765"/>
        <end position="777"/>
    </location>
</feature>
<evidence type="ECO:0000256" key="1">
    <source>
        <dbReference type="SAM" id="MobiDB-lite"/>
    </source>
</evidence>
<feature type="compositionally biased region" description="Acidic residues" evidence="1">
    <location>
        <begin position="704"/>
        <end position="716"/>
    </location>
</feature>
<feature type="region of interest" description="Disordered" evidence="1">
    <location>
        <begin position="492"/>
        <end position="519"/>
    </location>
</feature>
<sequence length="900" mass="99533">MELVAMQDMDSDLLNLDVFFGAHDDDEVVDLWNLTTTYGHDDDLLDEIDLEPLSPPIKEEPQDAVQVKQVVNNKFGLTVDTSTTATNSNQMDIKAVNTLTATLPARFALLSTTCVYEPGFTTSPRGKRRISQTISQTPVPEFGPGKENGDEEDSADEQEEEGGDEESGANEQELFELPGDEDYYMPEFTDAEFAAMIESPSKLSTTSTASPVPSPLFSINEAMPYEHESHLAPEASNTSTADSGTNVGGQATPDMINMFNSIYDSSQNFLAAQQQTIDLTGGSPVAPTLNLLAPSSQAVFPMASLFQFNQNVATANPAALPFDYFSPSGYAAAANQFLGYQQSVQPFFLNPDVLTPEQKAALVQGQLDQAQANANAQIAAAMAMANSAAAMNMQQMKTTYGVPIAPLQRRSMPPNISIKAAAPIKPRVPVARSASSNSASPTTNVNGKVNRLAITPDIADFKLVQIFHQFCDPVTKVLTLSRFQQLLLHHQVKQESSGASSSPSNVKQRNSEASSPANANAVVTPDAQSLFKILDINNIGALDLERFMHSFQICNRCTEAKRRAHQALCASQGQTFMPSALERQLMEDVAPVVVRVVPTSFEGQKVKSCEHYQWTWCEGFEKTGNEKCRGTNRHDKCPKYLANCTLWKHKLPPKSRKPKRSVEDLLDGSLEDKLLGKLEDHDEVTTTEDDAWNQRRQQLRDESELSMDAEDEESDIVEGVRESDKDHAAAIWNLSDRNTVIAVQKEAEDAVEDEEDEAFGSAKEEDNDDDDDDEDAGDQALEGEFSTDRLTRLSTRSTEDSYASYNEYDRDNSSKVFRDTQLEVTNDTFMTSSAPASLRETNFMDDDDEMQQQEQKQEKEHEEEHEKNDAEERRSSASSSSSHQHQRSSKKKSRGRKHRK</sequence>
<evidence type="ECO:0000313" key="4">
    <source>
        <dbReference type="Proteomes" id="UP000277300"/>
    </source>
</evidence>
<feature type="region of interest" description="Disordered" evidence="1">
    <location>
        <begin position="677"/>
        <end position="722"/>
    </location>
</feature>
<comment type="caution">
    <text evidence="3">The sequence shown here is derived from an EMBL/GenBank/DDBJ whole genome shotgun (WGS) entry which is preliminary data.</text>
</comment>
<reference evidence="4 5" key="1">
    <citation type="submission" date="2018-07" db="EMBL/GenBank/DDBJ databases">
        <title>Genome sequencing of oomycete isolates from Chile give support for New Zealand origin for Phytophthora kernoviae and make available the first Nothophytophthora sp. genome.</title>
        <authorList>
            <person name="Studholme D.J."/>
            <person name="Sanfuentes E."/>
            <person name="Panda P."/>
            <person name="Hill R."/>
            <person name="Sambles C."/>
            <person name="Grant M."/>
            <person name="Williams N.M."/>
            <person name="Mcdougal R.L."/>
        </authorList>
    </citation>
    <scope>NUCLEOTIDE SEQUENCE [LARGE SCALE GENOMIC DNA]</scope>
    <source>
        <strain evidence="3">Chile6</strain>
        <strain evidence="2">Chile7</strain>
    </source>
</reference>
<dbReference type="OrthoDB" id="74996at2759"/>